<dbReference type="GO" id="GO:0004497">
    <property type="term" value="F:monooxygenase activity"/>
    <property type="evidence" value="ECO:0007669"/>
    <property type="project" value="UniProtKB-KW"/>
</dbReference>
<reference evidence="11 12" key="1">
    <citation type="submission" date="2019-06" db="EMBL/GenBank/DDBJ databases">
        <title>A chromosomal-level reference genome of Carpinus fangiana (Coryloideae, Betulaceae).</title>
        <authorList>
            <person name="Yang X."/>
            <person name="Wang Z."/>
            <person name="Zhang L."/>
            <person name="Hao G."/>
            <person name="Liu J."/>
            <person name="Yang Y."/>
        </authorList>
    </citation>
    <scope>NUCLEOTIDE SEQUENCE [LARGE SCALE GENOMIC DNA]</scope>
    <source>
        <strain evidence="11">Cfa_2016G</strain>
        <tissue evidence="11">Leaf</tissue>
    </source>
</reference>
<evidence type="ECO:0000256" key="10">
    <source>
        <dbReference type="SAM" id="Phobius"/>
    </source>
</evidence>
<dbReference type="OrthoDB" id="1470350at2759"/>
<evidence type="ECO:0000313" key="12">
    <source>
        <dbReference type="Proteomes" id="UP000327013"/>
    </source>
</evidence>
<evidence type="ECO:0000256" key="9">
    <source>
        <dbReference type="RuleBase" id="RU000461"/>
    </source>
</evidence>
<sequence>MAQQSWQDLHKTPFNPLISLVFLIPLLYVFKRFTSSKPNLPPSPPKIPIIGNLHQLGTLPHRSLQALSNKYGPLMFMYLGNVPTLVVSSADMAREIMKTHDIIFSNRPKTTAANIVLYGCTDIAFSPYGEYWRQARKICVLELLSLKSVQSFEYVRGEEVEALINKIRDTCLIGGQVNLSEMFIATTNNIASRCILGQKFEEESGIIPSLKSTIGGLDAIFDQVIGEHETEKIDDDQPNRLDFVHILLRLQKNSMLDFELTKDNLKAILLDMFVAGTDTSSTALEWLMAELIKNPRVMKRAQEEVRRVVNKKSKIDVNDINKMDYLKCIIKETLRLHPPIPLLLPRETLTSVKIGGYDIPPNTRVITNALAIQMDPKVWDRPEEFLPERFEGNPVDFRGQDFEFIPFGAGRRGCPGLTFGVASVEYVVANILYWFDWKMPGDNVQGEDLDMSEVNGLTVTKKVPLRLVPIPHSS</sequence>
<dbReference type="FunFam" id="1.10.630.10:FF:000126">
    <property type="entry name" value="Predicted protein"/>
    <property type="match status" value="1"/>
</dbReference>
<dbReference type="InterPro" id="IPR036396">
    <property type="entry name" value="Cyt_P450_sf"/>
</dbReference>
<dbReference type="SUPFAM" id="SSF48264">
    <property type="entry name" value="Cytochrome P450"/>
    <property type="match status" value="1"/>
</dbReference>
<accession>A0A5N6RSI0</accession>
<dbReference type="GO" id="GO:0005506">
    <property type="term" value="F:iron ion binding"/>
    <property type="evidence" value="ECO:0007669"/>
    <property type="project" value="InterPro"/>
</dbReference>
<feature type="transmembrane region" description="Helical" evidence="10">
    <location>
        <begin position="12"/>
        <end position="30"/>
    </location>
</feature>
<dbReference type="Proteomes" id="UP000327013">
    <property type="component" value="Chromosome 8"/>
</dbReference>
<keyword evidence="6 8" id="KW-0408">Iron</keyword>
<evidence type="ECO:0000256" key="8">
    <source>
        <dbReference type="PIRSR" id="PIRSR602401-1"/>
    </source>
</evidence>
<evidence type="ECO:0000256" key="2">
    <source>
        <dbReference type="ARBA" id="ARBA00010617"/>
    </source>
</evidence>
<dbReference type="CDD" id="cd11072">
    <property type="entry name" value="CYP71-like"/>
    <property type="match status" value="1"/>
</dbReference>
<dbReference type="GO" id="GO:0016705">
    <property type="term" value="F:oxidoreductase activity, acting on paired donors, with incorporation or reduction of molecular oxygen"/>
    <property type="evidence" value="ECO:0007669"/>
    <property type="project" value="InterPro"/>
</dbReference>
<keyword evidence="4 8" id="KW-0479">Metal-binding</keyword>
<dbReference type="PROSITE" id="PS00086">
    <property type="entry name" value="CYTOCHROME_P450"/>
    <property type="match status" value="1"/>
</dbReference>
<evidence type="ECO:0008006" key="13">
    <source>
        <dbReference type="Google" id="ProtNLM"/>
    </source>
</evidence>
<comment type="cofactor">
    <cofactor evidence="1 8">
        <name>heme</name>
        <dbReference type="ChEBI" id="CHEBI:30413"/>
    </cofactor>
</comment>
<protein>
    <recommendedName>
        <fullName evidence="13">Cytochrome P450</fullName>
    </recommendedName>
</protein>
<evidence type="ECO:0000313" key="11">
    <source>
        <dbReference type="EMBL" id="KAE8124341.1"/>
    </source>
</evidence>
<dbReference type="AlphaFoldDB" id="A0A5N6RSI0"/>
<organism evidence="11 12">
    <name type="scientific">Carpinus fangiana</name>
    <dbReference type="NCBI Taxonomy" id="176857"/>
    <lineage>
        <taxon>Eukaryota</taxon>
        <taxon>Viridiplantae</taxon>
        <taxon>Streptophyta</taxon>
        <taxon>Embryophyta</taxon>
        <taxon>Tracheophyta</taxon>
        <taxon>Spermatophyta</taxon>
        <taxon>Magnoliopsida</taxon>
        <taxon>eudicotyledons</taxon>
        <taxon>Gunneridae</taxon>
        <taxon>Pentapetalae</taxon>
        <taxon>rosids</taxon>
        <taxon>fabids</taxon>
        <taxon>Fagales</taxon>
        <taxon>Betulaceae</taxon>
        <taxon>Carpinus</taxon>
    </lineage>
</organism>
<evidence type="ECO:0000256" key="7">
    <source>
        <dbReference type="ARBA" id="ARBA00023033"/>
    </source>
</evidence>
<dbReference type="EMBL" id="CM017328">
    <property type="protein sequence ID" value="KAE8124341.1"/>
    <property type="molecule type" value="Genomic_DNA"/>
</dbReference>
<name>A0A5N6RSI0_9ROSI</name>
<proteinExistence type="inferred from homology"/>
<dbReference type="InterPro" id="IPR017972">
    <property type="entry name" value="Cyt_P450_CS"/>
</dbReference>
<evidence type="ECO:0000256" key="6">
    <source>
        <dbReference type="ARBA" id="ARBA00023004"/>
    </source>
</evidence>
<dbReference type="InterPro" id="IPR002401">
    <property type="entry name" value="Cyt_P450_E_grp-I"/>
</dbReference>
<evidence type="ECO:0000256" key="5">
    <source>
        <dbReference type="ARBA" id="ARBA00023002"/>
    </source>
</evidence>
<dbReference type="Gene3D" id="1.10.630.10">
    <property type="entry name" value="Cytochrome P450"/>
    <property type="match status" value="1"/>
</dbReference>
<keyword evidence="10" id="KW-0812">Transmembrane</keyword>
<evidence type="ECO:0000256" key="4">
    <source>
        <dbReference type="ARBA" id="ARBA00022723"/>
    </source>
</evidence>
<keyword evidence="5 9" id="KW-0560">Oxidoreductase</keyword>
<gene>
    <name evidence="11" type="ORF">FH972_019239</name>
</gene>
<evidence type="ECO:0000256" key="3">
    <source>
        <dbReference type="ARBA" id="ARBA00022617"/>
    </source>
</evidence>
<keyword evidence="12" id="KW-1185">Reference proteome</keyword>
<keyword evidence="10" id="KW-0472">Membrane</keyword>
<keyword evidence="3 8" id="KW-0349">Heme</keyword>
<dbReference type="GO" id="GO:0020037">
    <property type="term" value="F:heme binding"/>
    <property type="evidence" value="ECO:0007669"/>
    <property type="project" value="InterPro"/>
</dbReference>
<dbReference type="PRINTS" id="PR00463">
    <property type="entry name" value="EP450I"/>
</dbReference>
<feature type="binding site" description="axial binding residue" evidence="8">
    <location>
        <position position="414"/>
    </location>
    <ligand>
        <name>heme</name>
        <dbReference type="ChEBI" id="CHEBI:30413"/>
    </ligand>
    <ligandPart>
        <name>Fe</name>
        <dbReference type="ChEBI" id="CHEBI:18248"/>
    </ligandPart>
</feature>
<dbReference type="InterPro" id="IPR001128">
    <property type="entry name" value="Cyt_P450"/>
</dbReference>
<dbReference type="PRINTS" id="PR00385">
    <property type="entry name" value="P450"/>
</dbReference>
<evidence type="ECO:0000256" key="1">
    <source>
        <dbReference type="ARBA" id="ARBA00001971"/>
    </source>
</evidence>
<keyword evidence="7 9" id="KW-0503">Monooxygenase</keyword>
<dbReference type="PANTHER" id="PTHR47955">
    <property type="entry name" value="CYTOCHROME P450 FAMILY 71 PROTEIN"/>
    <property type="match status" value="1"/>
</dbReference>
<keyword evidence="10" id="KW-1133">Transmembrane helix</keyword>
<comment type="similarity">
    <text evidence="2 9">Belongs to the cytochrome P450 family.</text>
</comment>
<dbReference type="PANTHER" id="PTHR47955:SF15">
    <property type="entry name" value="CYTOCHROME P450 71A2-LIKE"/>
    <property type="match status" value="1"/>
</dbReference>
<dbReference type="Pfam" id="PF00067">
    <property type="entry name" value="p450"/>
    <property type="match status" value="1"/>
</dbReference>